<name>A0A0B1SSD2_OESDE</name>
<dbReference type="SMART" id="SM00034">
    <property type="entry name" value="CLECT"/>
    <property type="match status" value="1"/>
</dbReference>
<dbReference type="Proteomes" id="UP000053660">
    <property type="component" value="Unassembled WGS sequence"/>
</dbReference>
<protein>
    <recommendedName>
        <fullName evidence="2">C-type lectin domain-containing protein</fullName>
    </recommendedName>
</protein>
<gene>
    <name evidence="3" type="ORF">OESDEN_12346</name>
</gene>
<sequence length="175" mass="19884">MFFKSSLLFCVISVALSITINTDNLHCPTGWISHLDSCYFFDNPILEHDKAQAKCWELGSTLLVAETLDEWEYVMERSAVSAWSWIGMTQDEELHFPRWDHSGGMDPLMVNWLVKPYISTSNGWSTQAKCAAHLNVPVAGSDYTFFLPCNIQVYSICEKNATLFPRIWDHGLVGL</sequence>
<dbReference type="InterPro" id="IPR001304">
    <property type="entry name" value="C-type_lectin-like"/>
</dbReference>
<organism evidence="3 4">
    <name type="scientific">Oesophagostomum dentatum</name>
    <name type="common">Nodular worm</name>
    <dbReference type="NCBI Taxonomy" id="61180"/>
    <lineage>
        <taxon>Eukaryota</taxon>
        <taxon>Metazoa</taxon>
        <taxon>Ecdysozoa</taxon>
        <taxon>Nematoda</taxon>
        <taxon>Chromadorea</taxon>
        <taxon>Rhabditida</taxon>
        <taxon>Rhabditina</taxon>
        <taxon>Rhabditomorpha</taxon>
        <taxon>Strongyloidea</taxon>
        <taxon>Strongylidae</taxon>
        <taxon>Oesophagostomum</taxon>
    </lineage>
</organism>
<reference evidence="3 4" key="1">
    <citation type="submission" date="2014-03" db="EMBL/GenBank/DDBJ databases">
        <title>Draft genome of the hookworm Oesophagostomum dentatum.</title>
        <authorList>
            <person name="Mitreva M."/>
        </authorList>
    </citation>
    <scope>NUCLEOTIDE SEQUENCE [LARGE SCALE GENOMIC DNA]</scope>
    <source>
        <strain evidence="3 4">OD-Hann</strain>
    </source>
</reference>
<evidence type="ECO:0000259" key="2">
    <source>
        <dbReference type="PROSITE" id="PS50041"/>
    </source>
</evidence>
<dbReference type="Gene3D" id="3.10.100.10">
    <property type="entry name" value="Mannose-Binding Protein A, subunit A"/>
    <property type="match status" value="1"/>
</dbReference>
<dbReference type="EMBL" id="KN556855">
    <property type="protein sequence ID" value="KHJ87869.1"/>
    <property type="molecule type" value="Genomic_DNA"/>
</dbReference>
<dbReference type="PROSITE" id="PS50041">
    <property type="entry name" value="C_TYPE_LECTIN_2"/>
    <property type="match status" value="1"/>
</dbReference>
<evidence type="ECO:0000313" key="4">
    <source>
        <dbReference type="Proteomes" id="UP000053660"/>
    </source>
</evidence>
<dbReference type="InterPro" id="IPR016186">
    <property type="entry name" value="C-type_lectin-like/link_sf"/>
</dbReference>
<dbReference type="AlphaFoldDB" id="A0A0B1SSD2"/>
<accession>A0A0B1SSD2</accession>
<dbReference type="InterPro" id="IPR016187">
    <property type="entry name" value="CTDL_fold"/>
</dbReference>
<evidence type="ECO:0000313" key="3">
    <source>
        <dbReference type="EMBL" id="KHJ87869.1"/>
    </source>
</evidence>
<feature type="domain" description="C-type lectin" evidence="2">
    <location>
        <begin position="34"/>
        <end position="158"/>
    </location>
</feature>
<evidence type="ECO:0000256" key="1">
    <source>
        <dbReference type="SAM" id="SignalP"/>
    </source>
</evidence>
<dbReference type="SUPFAM" id="SSF56436">
    <property type="entry name" value="C-type lectin-like"/>
    <property type="match status" value="1"/>
</dbReference>
<feature type="signal peptide" evidence="1">
    <location>
        <begin position="1"/>
        <end position="17"/>
    </location>
</feature>
<keyword evidence="1" id="KW-0732">Signal</keyword>
<feature type="chain" id="PRO_5002082662" description="C-type lectin domain-containing protein" evidence="1">
    <location>
        <begin position="18"/>
        <end position="175"/>
    </location>
</feature>
<keyword evidence="4" id="KW-1185">Reference proteome</keyword>
<proteinExistence type="predicted"/>
<dbReference type="Pfam" id="PF00059">
    <property type="entry name" value="Lectin_C"/>
    <property type="match status" value="1"/>
</dbReference>
<dbReference type="OrthoDB" id="6133475at2759"/>